<dbReference type="SUPFAM" id="SSF47446">
    <property type="entry name" value="Signal peptide-binding domain"/>
    <property type="match status" value="1"/>
</dbReference>
<evidence type="ECO:0000313" key="4">
    <source>
        <dbReference type="EMBL" id="GAF76353.1"/>
    </source>
</evidence>
<feature type="non-terminal residue" evidence="4">
    <location>
        <position position="1"/>
    </location>
</feature>
<dbReference type="Gene3D" id="1.10.260.30">
    <property type="entry name" value="Signal recognition particle, SRP54 subunit, M-domain"/>
    <property type="match status" value="1"/>
</dbReference>
<dbReference type="AlphaFoldDB" id="X0S5K2"/>
<gene>
    <name evidence="4" type="ORF">S01H1_11051</name>
</gene>
<feature type="domain" description="SRP54-type proteins GTP-binding" evidence="3">
    <location>
        <begin position="100"/>
        <end position="113"/>
    </location>
</feature>
<dbReference type="InterPro" id="IPR036891">
    <property type="entry name" value="Signal_recog_part_SRP54_M_sf"/>
</dbReference>
<dbReference type="PANTHER" id="PTHR11564">
    <property type="entry name" value="SIGNAL RECOGNITION PARTICLE 54K PROTEIN SRP54"/>
    <property type="match status" value="1"/>
</dbReference>
<organism evidence="4">
    <name type="scientific">marine sediment metagenome</name>
    <dbReference type="NCBI Taxonomy" id="412755"/>
    <lineage>
        <taxon>unclassified sequences</taxon>
        <taxon>metagenomes</taxon>
        <taxon>ecological metagenomes</taxon>
    </lineage>
</organism>
<protein>
    <recommendedName>
        <fullName evidence="3">SRP54-type proteins GTP-binding domain-containing protein</fullName>
    </recommendedName>
</protein>
<dbReference type="InterPro" id="IPR000897">
    <property type="entry name" value="SRP54_GTPase_dom"/>
</dbReference>
<sequence length="277" mass="30922">KISKEGVEKFRRAGSDVIIIDTAGRLHIDEGMMDEIKRIRNAVKPHQVYLVLDAMTGQEAVNIASAFNSAVECDGILLTKLDSDTRGGAALSINYVVKKPIKFVSNGEKVDDFDLFYPDRIASRILGKGDVLTLVEKAEKVFDQKKAEELSKKIEKQQLNFEDFIEQIKAIRKMGSLDKVMSMLPIAKNNKAFKKIDFDQSHIDRMEAIINSMTVNERRNPDIINGNRKKRIATGSGNSVNEVNKLLKQFAKTKQMMKNFSSVKGKLGLPFGDQAGG</sequence>
<dbReference type="PANTHER" id="PTHR11564:SF5">
    <property type="entry name" value="SIGNAL RECOGNITION PARTICLE SUBUNIT SRP54"/>
    <property type="match status" value="1"/>
</dbReference>
<dbReference type="GO" id="GO:0003924">
    <property type="term" value="F:GTPase activity"/>
    <property type="evidence" value="ECO:0007669"/>
    <property type="project" value="InterPro"/>
</dbReference>
<dbReference type="GO" id="GO:0048500">
    <property type="term" value="C:signal recognition particle"/>
    <property type="evidence" value="ECO:0007669"/>
    <property type="project" value="InterPro"/>
</dbReference>
<accession>X0S5K2</accession>
<dbReference type="SUPFAM" id="SSF52540">
    <property type="entry name" value="P-loop containing nucleoside triphosphate hydrolases"/>
    <property type="match status" value="1"/>
</dbReference>
<name>X0S5K2_9ZZZZ</name>
<keyword evidence="2" id="KW-0342">GTP-binding</keyword>
<reference evidence="4" key="1">
    <citation type="journal article" date="2014" name="Front. Microbiol.">
        <title>High frequency of phylogenetically diverse reductive dehalogenase-homologous genes in deep subseafloor sedimentary metagenomes.</title>
        <authorList>
            <person name="Kawai M."/>
            <person name="Futagami T."/>
            <person name="Toyoda A."/>
            <person name="Takaki Y."/>
            <person name="Nishi S."/>
            <person name="Hori S."/>
            <person name="Arai W."/>
            <person name="Tsubouchi T."/>
            <person name="Morono Y."/>
            <person name="Uchiyama I."/>
            <person name="Ito T."/>
            <person name="Fujiyama A."/>
            <person name="Inagaki F."/>
            <person name="Takami H."/>
        </authorList>
    </citation>
    <scope>NUCLEOTIDE SEQUENCE</scope>
    <source>
        <strain evidence="4">Expedition CK06-06</strain>
    </source>
</reference>
<dbReference type="InterPro" id="IPR027417">
    <property type="entry name" value="P-loop_NTPase"/>
</dbReference>
<keyword evidence="1" id="KW-0547">Nucleotide-binding</keyword>
<evidence type="ECO:0000259" key="3">
    <source>
        <dbReference type="PROSITE" id="PS00300"/>
    </source>
</evidence>
<dbReference type="GO" id="GO:0006614">
    <property type="term" value="P:SRP-dependent cotranslational protein targeting to membrane"/>
    <property type="evidence" value="ECO:0007669"/>
    <property type="project" value="InterPro"/>
</dbReference>
<dbReference type="GO" id="GO:0005525">
    <property type="term" value="F:GTP binding"/>
    <property type="evidence" value="ECO:0007669"/>
    <property type="project" value="UniProtKB-KW"/>
</dbReference>
<dbReference type="InterPro" id="IPR004125">
    <property type="entry name" value="Signal_recog_particle_SRP54_M"/>
</dbReference>
<comment type="caution">
    <text evidence="4">The sequence shown here is derived from an EMBL/GenBank/DDBJ whole genome shotgun (WGS) entry which is preliminary data.</text>
</comment>
<dbReference type="Pfam" id="PF02978">
    <property type="entry name" value="SRP_SPB"/>
    <property type="match status" value="1"/>
</dbReference>
<dbReference type="SMART" id="SM00962">
    <property type="entry name" value="SRP54"/>
    <property type="match status" value="1"/>
</dbReference>
<dbReference type="PROSITE" id="PS00300">
    <property type="entry name" value="SRP54"/>
    <property type="match status" value="1"/>
</dbReference>
<dbReference type="InterPro" id="IPR022941">
    <property type="entry name" value="SRP54"/>
</dbReference>
<proteinExistence type="predicted"/>
<dbReference type="GO" id="GO:0008312">
    <property type="term" value="F:7S RNA binding"/>
    <property type="evidence" value="ECO:0007669"/>
    <property type="project" value="InterPro"/>
</dbReference>
<dbReference type="Pfam" id="PF00448">
    <property type="entry name" value="SRP54"/>
    <property type="match status" value="1"/>
</dbReference>
<dbReference type="EMBL" id="BARS01005633">
    <property type="protein sequence ID" value="GAF76353.1"/>
    <property type="molecule type" value="Genomic_DNA"/>
</dbReference>
<dbReference type="Gene3D" id="3.40.50.300">
    <property type="entry name" value="P-loop containing nucleotide triphosphate hydrolases"/>
    <property type="match status" value="1"/>
</dbReference>
<evidence type="ECO:0000256" key="2">
    <source>
        <dbReference type="ARBA" id="ARBA00023134"/>
    </source>
</evidence>
<evidence type="ECO:0000256" key="1">
    <source>
        <dbReference type="ARBA" id="ARBA00022741"/>
    </source>
</evidence>